<dbReference type="PANTHER" id="PTHR30383:SF27">
    <property type="entry name" value="SPORE GERMINATION LIPASE LIPC"/>
    <property type="match status" value="1"/>
</dbReference>
<dbReference type="PANTHER" id="PTHR30383">
    <property type="entry name" value="THIOESTERASE 1/PROTEASE 1/LYSOPHOSPHOLIPASE L1"/>
    <property type="match status" value="1"/>
</dbReference>
<name>A0A1E7XAF5_9LACO</name>
<dbReference type="Proteomes" id="UP000177010">
    <property type="component" value="Unassembled WGS sequence"/>
</dbReference>
<dbReference type="STRING" id="481719.LASUN_20190"/>
<keyword evidence="1" id="KW-1133">Transmembrane helix</keyword>
<organism evidence="3 4">
    <name type="scientific">Lentilactobacillus sunkii</name>
    <dbReference type="NCBI Taxonomy" id="481719"/>
    <lineage>
        <taxon>Bacteria</taxon>
        <taxon>Bacillati</taxon>
        <taxon>Bacillota</taxon>
        <taxon>Bacilli</taxon>
        <taxon>Lactobacillales</taxon>
        <taxon>Lactobacillaceae</taxon>
        <taxon>Lentilactobacillus</taxon>
    </lineage>
</organism>
<keyword evidence="1" id="KW-0812">Transmembrane</keyword>
<reference evidence="3 4" key="1">
    <citation type="submission" date="2016-09" db="EMBL/GenBank/DDBJ databases">
        <title>Genome Sequence of Lactobacillus sunkii Strain CG01.</title>
        <authorList>
            <person name="Poehlein A."/>
            <person name="Gabris C."/>
            <person name="Bengelsdorf F.R."/>
            <person name="Duerre P."/>
            <person name="Daniel R."/>
        </authorList>
    </citation>
    <scope>NUCLEOTIDE SEQUENCE [LARGE SCALE GENOMIC DNA]</scope>
    <source>
        <strain evidence="3 4">CG_D</strain>
    </source>
</reference>
<keyword evidence="3" id="KW-0378">Hydrolase</keyword>
<dbReference type="GO" id="GO:0004622">
    <property type="term" value="F:phosphatidylcholine lysophospholipase activity"/>
    <property type="evidence" value="ECO:0007669"/>
    <property type="project" value="TreeGrafter"/>
</dbReference>
<evidence type="ECO:0000259" key="2">
    <source>
        <dbReference type="Pfam" id="PF13472"/>
    </source>
</evidence>
<comment type="caution">
    <text evidence="3">The sequence shown here is derived from an EMBL/GenBank/DDBJ whole genome shotgun (WGS) entry which is preliminary data.</text>
</comment>
<accession>A0A1E7XAF5</accession>
<dbReference type="EMBL" id="MIQE01000021">
    <property type="protein sequence ID" value="OFA10080.1"/>
    <property type="molecule type" value="Genomic_DNA"/>
</dbReference>
<sequence length="310" mass="35378">MFPVSKNKHVKQKRHFNHWLFFLVGLVVLGAMAFAGFHYFNSKSTLPREVKLTAVGDSLTQGVGDPTGKGGYTHLIRQKVNEQNPQVRMSVVNYGISGETTNQINHRVIHSKRLQSSLRHANVITITTGGNDLLSFLKANVMGNNQKQLKQRLTTYGANYQTRVARLFRNIRQLNRQAPIFVFGIYNPVYVYFPQVAYINEAVTRTNQITNKVIKQQHGMYFVSINTQLTDGQFKTTNSRKVLKKKALQSIINGNDHSSSDINELLEGQPAQSNKYLSNDDHFHPNLKGYKIMTNLLYKQMADHINWIKE</sequence>
<dbReference type="InterPro" id="IPR051532">
    <property type="entry name" value="Ester_Hydrolysis_Enzymes"/>
</dbReference>
<gene>
    <name evidence="3" type="ORF">LASUN_20190</name>
</gene>
<evidence type="ECO:0000313" key="3">
    <source>
        <dbReference type="EMBL" id="OFA10080.1"/>
    </source>
</evidence>
<dbReference type="AlphaFoldDB" id="A0A1E7XAF5"/>
<evidence type="ECO:0000256" key="1">
    <source>
        <dbReference type="SAM" id="Phobius"/>
    </source>
</evidence>
<dbReference type="InterPro" id="IPR036514">
    <property type="entry name" value="SGNH_hydro_sf"/>
</dbReference>
<dbReference type="InterPro" id="IPR013830">
    <property type="entry name" value="SGNH_hydro"/>
</dbReference>
<dbReference type="SUPFAM" id="SSF52266">
    <property type="entry name" value="SGNH hydrolase"/>
    <property type="match status" value="1"/>
</dbReference>
<evidence type="ECO:0000313" key="4">
    <source>
        <dbReference type="Proteomes" id="UP000177010"/>
    </source>
</evidence>
<feature type="transmembrane region" description="Helical" evidence="1">
    <location>
        <begin position="20"/>
        <end position="40"/>
    </location>
</feature>
<dbReference type="Gene3D" id="3.40.50.1110">
    <property type="entry name" value="SGNH hydrolase"/>
    <property type="match status" value="1"/>
</dbReference>
<dbReference type="Pfam" id="PF13472">
    <property type="entry name" value="Lipase_GDSL_2"/>
    <property type="match status" value="1"/>
</dbReference>
<feature type="domain" description="SGNH hydrolase-type esterase" evidence="2">
    <location>
        <begin position="54"/>
        <end position="292"/>
    </location>
</feature>
<protein>
    <submittedName>
        <fullName evidence="3">GDSL-like lipase/acylhydrolase</fullName>
    </submittedName>
</protein>
<proteinExistence type="predicted"/>
<keyword evidence="1" id="KW-0472">Membrane</keyword>